<evidence type="ECO:0000313" key="2">
    <source>
        <dbReference type="EMBL" id="CAG7865208.1"/>
    </source>
</evidence>
<evidence type="ECO:0000313" key="3">
    <source>
        <dbReference type="EMBL" id="VDC62305.1"/>
    </source>
</evidence>
<organism evidence="3">
    <name type="scientific">Brassica campestris</name>
    <name type="common">Field mustard</name>
    <dbReference type="NCBI Taxonomy" id="3711"/>
    <lineage>
        <taxon>Eukaryota</taxon>
        <taxon>Viridiplantae</taxon>
        <taxon>Streptophyta</taxon>
        <taxon>Embryophyta</taxon>
        <taxon>Tracheophyta</taxon>
        <taxon>Spermatophyta</taxon>
        <taxon>Magnoliopsida</taxon>
        <taxon>eudicotyledons</taxon>
        <taxon>Gunneridae</taxon>
        <taxon>Pentapetalae</taxon>
        <taxon>rosids</taxon>
        <taxon>malvids</taxon>
        <taxon>Brassicales</taxon>
        <taxon>Brassicaceae</taxon>
        <taxon>Brassiceae</taxon>
        <taxon>Brassica</taxon>
    </lineage>
</organism>
<proteinExistence type="predicted"/>
<evidence type="ECO:0000256" key="1">
    <source>
        <dbReference type="SAM" id="SignalP"/>
    </source>
</evidence>
<dbReference type="EMBL" id="LR031568">
    <property type="protein sequence ID" value="VDC62305.1"/>
    <property type="molecule type" value="Genomic_DNA"/>
</dbReference>
<gene>
    <name evidence="3" type="ORF">BRAA09T39916Z</name>
    <name evidence="2" type="ORF">BRAPAZ1V2_A09P56750.2</name>
</gene>
<keyword evidence="1" id="KW-0732">Signal</keyword>
<accession>A0A3P5YHE6</accession>
<reference evidence="3" key="1">
    <citation type="submission" date="2018-11" db="EMBL/GenBank/DDBJ databases">
        <authorList>
            <consortium name="Genoscope - CEA"/>
            <person name="William W."/>
        </authorList>
    </citation>
    <scope>NUCLEOTIDE SEQUENCE</scope>
</reference>
<protein>
    <recommendedName>
        <fullName evidence="4">Transmembrane protein</fullName>
    </recommendedName>
</protein>
<name>A0A3P5YHE6_BRACM</name>
<feature type="chain" id="PRO_5039801426" description="Transmembrane protein" evidence="1">
    <location>
        <begin position="27"/>
        <end position="120"/>
    </location>
</feature>
<evidence type="ECO:0008006" key="4">
    <source>
        <dbReference type="Google" id="ProtNLM"/>
    </source>
</evidence>
<dbReference type="Gramene" id="A09p56750.2_BraZ1">
    <property type="protein sequence ID" value="A09p56750.2_BraZ1.CDS.1"/>
    <property type="gene ID" value="A09g56750.2_BraZ1"/>
</dbReference>
<dbReference type="AlphaFoldDB" id="A0A3P5YHE6"/>
<feature type="signal peptide" evidence="1">
    <location>
        <begin position="1"/>
        <end position="26"/>
    </location>
</feature>
<sequence length="120" mass="13992">MEAPSLTLNLLLIIIVSLLFISLPRSEPLPENPSFVLLSDGFEWPTSHGDTFDIESFDDAGEEEDDDVGVSDRRSLYWKRRRYYGPVRLLTQVIIWVKMQIDVRFVHYNATSKWITQLNF</sequence>
<dbReference type="Proteomes" id="UP000694005">
    <property type="component" value="Chromosome A09"/>
</dbReference>
<dbReference type="EMBL" id="LS974625">
    <property type="protein sequence ID" value="CAG7865208.1"/>
    <property type="molecule type" value="Genomic_DNA"/>
</dbReference>